<dbReference type="Pfam" id="PF01636">
    <property type="entry name" value="APH"/>
    <property type="match status" value="1"/>
</dbReference>
<dbReference type="EMBL" id="JAEQNC010000007">
    <property type="protein sequence ID" value="MBL0373251.1"/>
    <property type="molecule type" value="Genomic_DNA"/>
</dbReference>
<evidence type="ECO:0000313" key="3">
    <source>
        <dbReference type="EMBL" id="MBL0373251.1"/>
    </source>
</evidence>
<evidence type="ECO:0000313" key="4">
    <source>
        <dbReference type="Proteomes" id="UP000633219"/>
    </source>
</evidence>
<gene>
    <name evidence="3" type="ORF">JJB09_14535</name>
</gene>
<dbReference type="Proteomes" id="UP000633219">
    <property type="component" value="Unassembled WGS sequence"/>
</dbReference>
<accession>A0A937CMZ6</accession>
<dbReference type="PANTHER" id="PTHR21064">
    <property type="entry name" value="AMINOGLYCOSIDE PHOSPHOTRANSFERASE DOMAIN-CONTAINING PROTEIN-RELATED"/>
    <property type="match status" value="1"/>
</dbReference>
<comment type="caution">
    <text evidence="3">The sequence shown here is derived from an EMBL/GenBank/DDBJ whole genome shotgun (WGS) entry which is preliminary data.</text>
</comment>
<dbReference type="AlphaFoldDB" id="A0A937CMZ6"/>
<dbReference type="Gene3D" id="3.90.1200.10">
    <property type="match status" value="1"/>
</dbReference>
<dbReference type="GO" id="GO:0004413">
    <property type="term" value="F:homoserine kinase activity"/>
    <property type="evidence" value="ECO:0007669"/>
    <property type="project" value="TreeGrafter"/>
</dbReference>
<dbReference type="InterPro" id="IPR050249">
    <property type="entry name" value="Pseudomonas-type_ThrB"/>
</dbReference>
<dbReference type="SUPFAM" id="SSF56112">
    <property type="entry name" value="Protein kinase-like (PK-like)"/>
    <property type="match status" value="1"/>
</dbReference>
<comment type="similarity">
    <text evidence="1">Belongs to the pseudomonas-type ThrB family.</text>
</comment>
<name>A0A937CMZ6_9HYPH</name>
<proteinExistence type="inferred from homology"/>
<dbReference type="Gene3D" id="3.30.200.20">
    <property type="entry name" value="Phosphorylase Kinase, domain 1"/>
    <property type="match status" value="1"/>
</dbReference>
<evidence type="ECO:0000259" key="2">
    <source>
        <dbReference type="Pfam" id="PF01636"/>
    </source>
</evidence>
<protein>
    <submittedName>
        <fullName evidence="3">Phosphotransferase</fullName>
    </submittedName>
</protein>
<keyword evidence="4" id="KW-1185">Reference proteome</keyword>
<dbReference type="InterPro" id="IPR002575">
    <property type="entry name" value="Aminoglycoside_PTrfase"/>
</dbReference>
<sequence>MSSILDDLKARARKALACWALSEQEPKLLKYRENAVFRVELPNGEGAALRLHRPGYHSEAALRSELLWMDDLRNNGLDVPRPIPAADGSLLVALDRSNEQYADLIGWVDGQQIGESGKLLEHTADELARIYRLVGASMAEMHNISDRWSPPASFTRSAWDRQGLLGESPLWGRFWDCPGLSTEDRTLLAGLRIELQQRMDALSADLDYGLIHADLVRENVLVNGDRVALIDFDDSGYGYRLFEIATALLRNRREPHYPLIVSSLIEGYRSKRSLSDATLANLPLFLLLRSLTYIGWAGERSELPDAGDRLARYIRDTRELAQAVETAG</sequence>
<evidence type="ECO:0000256" key="1">
    <source>
        <dbReference type="ARBA" id="ARBA00038240"/>
    </source>
</evidence>
<reference evidence="3" key="1">
    <citation type="submission" date="2021-01" db="EMBL/GenBank/DDBJ databases">
        <title>Rhizobium sp. strain KVB221 16S ribosomal RNA gene Genome sequencing and assembly.</title>
        <authorList>
            <person name="Kang M."/>
        </authorList>
    </citation>
    <scope>NUCLEOTIDE SEQUENCE</scope>
    <source>
        <strain evidence="3">KVB221</strain>
    </source>
</reference>
<dbReference type="PANTHER" id="PTHR21064:SF6">
    <property type="entry name" value="AMINOGLYCOSIDE PHOSPHOTRANSFERASE DOMAIN-CONTAINING PROTEIN"/>
    <property type="match status" value="1"/>
</dbReference>
<feature type="domain" description="Aminoglycoside phosphotransferase" evidence="2">
    <location>
        <begin position="32"/>
        <end position="255"/>
    </location>
</feature>
<dbReference type="RefSeq" id="WP_201659391.1">
    <property type="nucleotide sequence ID" value="NZ_JAEQNC010000007.1"/>
</dbReference>
<dbReference type="InterPro" id="IPR011009">
    <property type="entry name" value="Kinase-like_dom_sf"/>
</dbReference>
<dbReference type="GO" id="GO:0009088">
    <property type="term" value="P:threonine biosynthetic process"/>
    <property type="evidence" value="ECO:0007669"/>
    <property type="project" value="TreeGrafter"/>
</dbReference>
<organism evidence="3 4">
    <name type="scientific">Rhizobium setariae</name>
    <dbReference type="NCBI Taxonomy" id="2801340"/>
    <lineage>
        <taxon>Bacteria</taxon>
        <taxon>Pseudomonadati</taxon>
        <taxon>Pseudomonadota</taxon>
        <taxon>Alphaproteobacteria</taxon>
        <taxon>Hyphomicrobiales</taxon>
        <taxon>Rhizobiaceae</taxon>
        <taxon>Rhizobium/Agrobacterium group</taxon>
        <taxon>Rhizobium</taxon>
    </lineage>
</organism>